<evidence type="ECO:0000256" key="1">
    <source>
        <dbReference type="ARBA" id="ARBA00009986"/>
    </source>
</evidence>
<evidence type="ECO:0000259" key="5">
    <source>
        <dbReference type="Pfam" id="PF00171"/>
    </source>
</evidence>
<dbReference type="Gene3D" id="3.40.605.10">
    <property type="entry name" value="Aldehyde Dehydrogenase, Chain A, domain 1"/>
    <property type="match status" value="1"/>
</dbReference>
<dbReference type="Pfam" id="PF00171">
    <property type="entry name" value="Aldedh"/>
    <property type="match status" value="1"/>
</dbReference>
<name>A0AA96GPS9_9BACT</name>
<accession>A0AA96GPS9</accession>
<dbReference type="Proteomes" id="UP001302494">
    <property type="component" value="Chromosome"/>
</dbReference>
<dbReference type="PANTHER" id="PTHR42991">
    <property type="entry name" value="ALDEHYDE DEHYDROGENASE"/>
    <property type="match status" value="1"/>
</dbReference>
<evidence type="ECO:0000313" key="7">
    <source>
        <dbReference type="Proteomes" id="UP001302494"/>
    </source>
</evidence>
<dbReference type="AlphaFoldDB" id="A0AA96GPS9"/>
<feature type="active site" evidence="3">
    <location>
        <position position="227"/>
    </location>
</feature>
<protein>
    <submittedName>
        <fullName evidence="6">Aldehyde dehydrogenase family protein</fullName>
    </submittedName>
</protein>
<evidence type="ECO:0000313" key="6">
    <source>
        <dbReference type="EMBL" id="WNM63138.1"/>
    </source>
</evidence>
<dbReference type="GO" id="GO:0008911">
    <property type="term" value="F:lactaldehyde dehydrogenase (NAD+) activity"/>
    <property type="evidence" value="ECO:0007669"/>
    <property type="project" value="TreeGrafter"/>
</dbReference>
<organism evidence="6 7">
    <name type="scientific">Candidatus Nitrospira neomarina</name>
    <dbReference type="NCBI Taxonomy" id="3020899"/>
    <lineage>
        <taxon>Bacteria</taxon>
        <taxon>Pseudomonadati</taxon>
        <taxon>Nitrospirota</taxon>
        <taxon>Nitrospiria</taxon>
        <taxon>Nitrospirales</taxon>
        <taxon>Nitrospiraceae</taxon>
        <taxon>Nitrospira</taxon>
    </lineage>
</organism>
<dbReference type="InterPro" id="IPR016161">
    <property type="entry name" value="Ald_DH/histidinol_DH"/>
</dbReference>
<dbReference type="PANTHER" id="PTHR42991:SF1">
    <property type="entry name" value="ALDEHYDE DEHYDROGENASE"/>
    <property type="match status" value="1"/>
</dbReference>
<sequence length="455" mass="49269">MMLDVRNPVSNEVVGTVPCDTPQSVEKRIANLKSYDQTLNTEERSEILRRAADLLNARKEDFSIRITQEAGICIKESRREVDRACINLRVSASETERIHGEALRVPFRQQNKLALTIYEPVGLVCAITPFNRPLNQVVVKVAPSFGANNSIIVKPSEVTPLSALAFMDLMYECGMPENAGACSVGFPEEIGSSLLQSQCVDMVTFTGSVETGERIMKMAGLKKTLMELGGNDPLIVLADADLRHAAAVASAGAFGTAGQSCRGVKRIIVMDEVADAFLKLLMVEARKLRIGDPFDPQTDIGSLISVEAAKQVEARCLTAVANGARLLMGGQRDGPFMQATVLDNVSQDSDLIIQETFGPVAPLIRVNSLEEALRVANSTPYGLQAGVITNNIRDFFYLASKLRVGGVGLNEGPQFDSPHIPFGGVKRSGIGREGIRYTIREMSTVKTVLLGWGTL</sequence>
<gene>
    <name evidence="6" type="ORF">PQG83_05125</name>
</gene>
<comment type="similarity">
    <text evidence="1 4">Belongs to the aldehyde dehydrogenase family.</text>
</comment>
<proteinExistence type="inferred from homology"/>
<dbReference type="KEGG" id="nneo:PQG83_05125"/>
<evidence type="ECO:0000256" key="2">
    <source>
        <dbReference type="ARBA" id="ARBA00023002"/>
    </source>
</evidence>
<dbReference type="InterPro" id="IPR029510">
    <property type="entry name" value="Ald_DH_CS_GLU"/>
</dbReference>
<reference evidence="6 7" key="1">
    <citation type="submission" date="2023-01" db="EMBL/GenBank/DDBJ databases">
        <title>Cultivation and genomic characterization of new, ubiquitous marine nitrite-oxidizing bacteria from the Nitrospirales.</title>
        <authorList>
            <person name="Mueller A.J."/>
            <person name="Daebeler A."/>
            <person name="Herbold C.W."/>
            <person name="Kirkegaard R.H."/>
            <person name="Daims H."/>
        </authorList>
    </citation>
    <scope>NUCLEOTIDE SEQUENCE [LARGE SCALE GENOMIC DNA]</scope>
    <source>
        <strain evidence="6 7">DK</strain>
    </source>
</reference>
<dbReference type="InterPro" id="IPR016163">
    <property type="entry name" value="Ald_DH_C"/>
</dbReference>
<dbReference type="InterPro" id="IPR015590">
    <property type="entry name" value="Aldehyde_DH_dom"/>
</dbReference>
<evidence type="ECO:0000256" key="3">
    <source>
        <dbReference type="PROSITE-ProRule" id="PRU10007"/>
    </source>
</evidence>
<keyword evidence="2 4" id="KW-0560">Oxidoreductase</keyword>
<keyword evidence="7" id="KW-1185">Reference proteome</keyword>
<dbReference type="Gene3D" id="3.40.309.10">
    <property type="entry name" value="Aldehyde Dehydrogenase, Chain A, domain 2"/>
    <property type="match status" value="1"/>
</dbReference>
<dbReference type="SUPFAM" id="SSF53720">
    <property type="entry name" value="ALDH-like"/>
    <property type="match status" value="1"/>
</dbReference>
<dbReference type="InterPro" id="IPR016162">
    <property type="entry name" value="Ald_DH_N"/>
</dbReference>
<dbReference type="RefSeq" id="WP_312747511.1">
    <property type="nucleotide sequence ID" value="NZ_CP116968.1"/>
</dbReference>
<dbReference type="PROSITE" id="PS00687">
    <property type="entry name" value="ALDEHYDE_DEHYDR_GLU"/>
    <property type="match status" value="1"/>
</dbReference>
<dbReference type="EMBL" id="CP116968">
    <property type="protein sequence ID" value="WNM63138.1"/>
    <property type="molecule type" value="Genomic_DNA"/>
</dbReference>
<feature type="domain" description="Aldehyde dehydrogenase" evidence="5">
    <location>
        <begin position="3"/>
        <end position="448"/>
    </location>
</feature>
<evidence type="ECO:0000256" key="4">
    <source>
        <dbReference type="RuleBase" id="RU003345"/>
    </source>
</evidence>
<dbReference type="InterPro" id="IPR051020">
    <property type="entry name" value="ALDH-related_metabolic_enz"/>
</dbReference>